<evidence type="ECO:0000256" key="2">
    <source>
        <dbReference type="ARBA" id="ARBA00022643"/>
    </source>
</evidence>
<evidence type="ECO:0000313" key="4">
    <source>
        <dbReference type="EMBL" id="PLC53975.1"/>
    </source>
</evidence>
<dbReference type="InterPro" id="IPR004136">
    <property type="entry name" value="NMO"/>
</dbReference>
<dbReference type="OrthoDB" id="9778912at2"/>
<organism evidence="4 5">
    <name type="scientific">Pollutimonas nitritireducens</name>
    <dbReference type="NCBI Taxonomy" id="2045209"/>
    <lineage>
        <taxon>Bacteria</taxon>
        <taxon>Pseudomonadati</taxon>
        <taxon>Pseudomonadota</taxon>
        <taxon>Betaproteobacteria</taxon>
        <taxon>Burkholderiales</taxon>
        <taxon>Alcaligenaceae</taxon>
        <taxon>Pollutimonas</taxon>
    </lineage>
</organism>
<name>A0A2N4UG61_9BURK</name>
<dbReference type="Proteomes" id="UP000234328">
    <property type="component" value="Unassembled WGS sequence"/>
</dbReference>
<proteinExistence type="predicted"/>
<dbReference type="EMBL" id="PDNV01000006">
    <property type="protein sequence ID" value="PLC53975.1"/>
    <property type="molecule type" value="Genomic_DNA"/>
</dbReference>
<dbReference type="PANTHER" id="PTHR32332">
    <property type="entry name" value="2-NITROPROPANE DIOXYGENASE"/>
    <property type="match status" value="1"/>
</dbReference>
<dbReference type="Pfam" id="PF03060">
    <property type="entry name" value="NMO"/>
    <property type="match status" value="1"/>
</dbReference>
<keyword evidence="1" id="KW-0285">Flavoprotein</keyword>
<dbReference type="InterPro" id="IPR013785">
    <property type="entry name" value="Aldolase_TIM"/>
</dbReference>
<accession>A0A2N4UG61</accession>
<keyword evidence="5" id="KW-1185">Reference proteome</keyword>
<dbReference type="Gene3D" id="3.20.20.70">
    <property type="entry name" value="Aldolase class I"/>
    <property type="match status" value="1"/>
</dbReference>
<sequence length="372" mass="40420">MRTKICEMLGIEIPVFAFSHCRDVVVAASKAGGIGVFGAEMFTPEQFELELKWIEENIDGRPYGIDVIFPTTYQDMSAWKDASLEEVIPATHRDFVEDLLNKHSVAHLPEDEEEDMVRERLSRGRGTPVEAASMLEVAFKFAGVKLLVSAVGAPPREAVERAHRAGIKVGGMVGAVEHAQRQRDAGVDFVVAQGYEAGGHTGEIGTMVLTPSVVQAMGDFPVLAAGGIASGRQMAAAMAMGAQGVWCGSVWLPTVESDLLPEVKAKLLAAKSQDTLRTRAYTGKPARVLKSGWSDAWEAEGAPKPLMRPLQHLLSRPATKRIERARSKTLISTPVGQVVGQFRHELTVKQVYAEMISEFIDAVEGMTRLLES</sequence>
<evidence type="ECO:0000256" key="1">
    <source>
        <dbReference type="ARBA" id="ARBA00022630"/>
    </source>
</evidence>
<reference evidence="4 5" key="1">
    <citation type="submission" date="2017-10" db="EMBL/GenBank/DDBJ databases">
        <title>Two draft genome sequences of Pusillimonas sp. strains isolated from a nitrate- and radionuclide-contaminated groundwater in Russia.</title>
        <authorList>
            <person name="Grouzdev D.S."/>
            <person name="Tourova T.P."/>
            <person name="Goeva M.A."/>
            <person name="Babich T.L."/>
            <person name="Sokolova D.S."/>
            <person name="Abdullin R."/>
            <person name="Poltaraus A.B."/>
            <person name="Toshchakov S.V."/>
            <person name="Nazina T.N."/>
        </authorList>
    </citation>
    <scope>NUCLEOTIDE SEQUENCE [LARGE SCALE GENOMIC DNA]</scope>
    <source>
        <strain evidence="4 5">JR1/69-2-13</strain>
    </source>
</reference>
<protein>
    <submittedName>
        <fullName evidence="4">Monooxygenase</fullName>
    </submittedName>
</protein>
<dbReference type="PANTHER" id="PTHR32332:SF38">
    <property type="entry name" value="MONOOXYGENASE RV1533-RELATED"/>
    <property type="match status" value="1"/>
</dbReference>
<comment type="caution">
    <text evidence="4">The sequence shown here is derived from an EMBL/GenBank/DDBJ whole genome shotgun (WGS) entry which is preliminary data.</text>
</comment>
<keyword evidence="2" id="KW-0288">FMN</keyword>
<keyword evidence="3" id="KW-0560">Oxidoreductase</keyword>
<gene>
    <name evidence="4" type="ORF">CR155_11145</name>
</gene>
<dbReference type="AlphaFoldDB" id="A0A2N4UG61"/>
<dbReference type="CDD" id="cd04730">
    <property type="entry name" value="NPD_like"/>
    <property type="match status" value="1"/>
</dbReference>
<dbReference type="SUPFAM" id="SSF51412">
    <property type="entry name" value="Inosine monophosphate dehydrogenase (IMPDH)"/>
    <property type="match status" value="1"/>
</dbReference>
<evidence type="ECO:0000313" key="5">
    <source>
        <dbReference type="Proteomes" id="UP000234328"/>
    </source>
</evidence>
<evidence type="ECO:0000256" key="3">
    <source>
        <dbReference type="ARBA" id="ARBA00023002"/>
    </source>
</evidence>
<dbReference type="GO" id="GO:0018580">
    <property type="term" value="F:nitronate monooxygenase activity"/>
    <property type="evidence" value="ECO:0007669"/>
    <property type="project" value="InterPro"/>
</dbReference>
<keyword evidence="4" id="KW-0503">Monooxygenase</keyword>